<organism evidence="1 2">
    <name type="scientific">Nemania bipapillata</name>
    <dbReference type="NCBI Taxonomy" id="110536"/>
    <lineage>
        <taxon>Eukaryota</taxon>
        <taxon>Fungi</taxon>
        <taxon>Dikarya</taxon>
        <taxon>Ascomycota</taxon>
        <taxon>Pezizomycotina</taxon>
        <taxon>Sordariomycetes</taxon>
        <taxon>Xylariomycetidae</taxon>
        <taxon>Xylariales</taxon>
        <taxon>Xylariaceae</taxon>
        <taxon>Nemania</taxon>
    </lineage>
</organism>
<proteinExistence type="predicted"/>
<comment type="caution">
    <text evidence="1">The sequence shown here is derived from an EMBL/GenBank/DDBJ whole genome shotgun (WGS) entry which is preliminary data.</text>
</comment>
<evidence type="ECO:0000313" key="2">
    <source>
        <dbReference type="Proteomes" id="UP001153334"/>
    </source>
</evidence>
<sequence>MSSHEYRIVVKCVAPEYANNAFDYDSEDLWKTAVAYLGDEDKAGLHLDVADANKLDVITQCLKLATEAENKCKAKAWKFRRRDGGEVIARDVFAKVARWINHFRAVGDTIVQYDPVHAALPWAGVCVDYFGTHDFLLEKIAHIAEQICRCELIEKHLIRPPSPTIDELRRALVKLYAAILTFLFNGAFQAIITAQTETEYCSQMASAQEQLDRLAALKAELASLEKPMTRWSEELAKITDGLDRSRRTDILRWVSREPYLQYHKRERETFLEGTGQWLISNSVFQKWKDESASSFLWLHGIPGSGKSKLTYVIYR</sequence>
<accession>A0ACC2J602</accession>
<dbReference type="Proteomes" id="UP001153334">
    <property type="component" value="Unassembled WGS sequence"/>
</dbReference>
<name>A0ACC2J602_9PEZI</name>
<reference evidence="1" key="1">
    <citation type="submission" date="2022-11" db="EMBL/GenBank/DDBJ databases">
        <title>Genome Sequence of Nemania bipapillata.</title>
        <authorList>
            <person name="Buettner E."/>
        </authorList>
    </citation>
    <scope>NUCLEOTIDE SEQUENCE</scope>
    <source>
        <strain evidence="1">CP14</strain>
    </source>
</reference>
<keyword evidence="2" id="KW-1185">Reference proteome</keyword>
<evidence type="ECO:0000313" key="1">
    <source>
        <dbReference type="EMBL" id="KAJ8122865.1"/>
    </source>
</evidence>
<dbReference type="EMBL" id="JAPESX010000161">
    <property type="protein sequence ID" value="KAJ8122865.1"/>
    <property type="molecule type" value="Genomic_DNA"/>
</dbReference>
<gene>
    <name evidence="1" type="ORF">ONZ43_g1044</name>
</gene>
<protein>
    <submittedName>
        <fullName evidence="1">Uncharacterized protein</fullName>
    </submittedName>
</protein>